<feature type="coiled-coil region" evidence="3">
    <location>
        <begin position="1566"/>
        <end position="1600"/>
    </location>
</feature>
<evidence type="ECO:0000313" key="6">
    <source>
        <dbReference type="Proteomes" id="UP000612055"/>
    </source>
</evidence>
<feature type="region of interest" description="Disordered" evidence="4">
    <location>
        <begin position="997"/>
        <end position="1073"/>
    </location>
</feature>
<protein>
    <submittedName>
        <fullName evidence="5">Uncharacterized protein</fullName>
    </submittedName>
</protein>
<evidence type="ECO:0000313" key="5">
    <source>
        <dbReference type="EMBL" id="KAG2486927.1"/>
    </source>
</evidence>
<evidence type="ECO:0000256" key="4">
    <source>
        <dbReference type="SAM" id="MobiDB-lite"/>
    </source>
</evidence>
<dbReference type="SUPFAM" id="SSF117281">
    <property type="entry name" value="Kelch motif"/>
    <property type="match status" value="1"/>
</dbReference>
<evidence type="ECO:0000256" key="1">
    <source>
        <dbReference type="ARBA" id="ARBA00022441"/>
    </source>
</evidence>
<feature type="region of interest" description="Disordered" evidence="4">
    <location>
        <begin position="287"/>
        <end position="334"/>
    </location>
</feature>
<feature type="compositionally biased region" description="Low complexity" evidence="4">
    <location>
        <begin position="112"/>
        <end position="126"/>
    </location>
</feature>
<accession>A0A836BSA2</accession>
<dbReference type="EMBL" id="JAEHOE010000104">
    <property type="protein sequence ID" value="KAG2486927.1"/>
    <property type="molecule type" value="Genomic_DNA"/>
</dbReference>
<dbReference type="SMART" id="SM00612">
    <property type="entry name" value="Kelch"/>
    <property type="match status" value="2"/>
</dbReference>
<feature type="compositionally biased region" description="Pro residues" evidence="4">
    <location>
        <begin position="79"/>
        <end position="91"/>
    </location>
</feature>
<reference evidence="5" key="1">
    <citation type="journal article" date="2020" name="bioRxiv">
        <title>Comparative genomics of Chlamydomonas.</title>
        <authorList>
            <person name="Craig R.J."/>
            <person name="Hasan A.R."/>
            <person name="Ness R.W."/>
            <person name="Keightley P.D."/>
        </authorList>
    </citation>
    <scope>NUCLEOTIDE SEQUENCE</scope>
    <source>
        <strain evidence="5">CCAP 11/70</strain>
    </source>
</reference>
<evidence type="ECO:0000256" key="3">
    <source>
        <dbReference type="SAM" id="Coils"/>
    </source>
</evidence>
<feature type="compositionally biased region" description="Pro residues" evidence="4">
    <location>
        <begin position="1010"/>
        <end position="1022"/>
    </location>
</feature>
<feature type="coiled-coil region" evidence="3">
    <location>
        <begin position="1481"/>
        <end position="1515"/>
    </location>
</feature>
<dbReference type="Gene3D" id="2.120.10.80">
    <property type="entry name" value="Kelch-type beta propeller"/>
    <property type="match status" value="1"/>
</dbReference>
<organism evidence="5 6">
    <name type="scientific">Edaphochlamys debaryana</name>
    <dbReference type="NCBI Taxonomy" id="47281"/>
    <lineage>
        <taxon>Eukaryota</taxon>
        <taxon>Viridiplantae</taxon>
        <taxon>Chlorophyta</taxon>
        <taxon>core chlorophytes</taxon>
        <taxon>Chlorophyceae</taxon>
        <taxon>CS clade</taxon>
        <taxon>Chlamydomonadales</taxon>
        <taxon>Chlamydomonadales incertae sedis</taxon>
        <taxon>Edaphochlamys</taxon>
    </lineage>
</organism>
<dbReference type="PANTHER" id="PTHR46093">
    <property type="entry name" value="ACYL-COA-BINDING DOMAIN-CONTAINING PROTEIN 5"/>
    <property type="match status" value="1"/>
</dbReference>
<keyword evidence="1" id="KW-0880">Kelch repeat</keyword>
<comment type="caution">
    <text evidence="5">The sequence shown here is derived from an EMBL/GenBank/DDBJ whole genome shotgun (WGS) entry which is preliminary data.</text>
</comment>
<keyword evidence="6" id="KW-1185">Reference proteome</keyword>
<feature type="compositionally biased region" description="Acidic residues" evidence="4">
    <location>
        <begin position="305"/>
        <end position="315"/>
    </location>
</feature>
<feature type="coiled-coil region" evidence="3">
    <location>
        <begin position="1355"/>
        <end position="1382"/>
    </location>
</feature>
<dbReference type="OrthoDB" id="538909at2759"/>
<feature type="region of interest" description="Disordered" evidence="4">
    <location>
        <begin position="26"/>
        <end position="126"/>
    </location>
</feature>
<dbReference type="InterPro" id="IPR006652">
    <property type="entry name" value="Kelch_1"/>
</dbReference>
<feature type="compositionally biased region" description="Polar residues" evidence="4">
    <location>
        <begin position="178"/>
        <end position="187"/>
    </location>
</feature>
<proteinExistence type="predicted"/>
<feature type="coiled-coil region" evidence="3">
    <location>
        <begin position="394"/>
        <end position="428"/>
    </location>
</feature>
<name>A0A836BSA2_9CHLO</name>
<feature type="region of interest" description="Disordered" evidence="4">
    <location>
        <begin position="178"/>
        <end position="203"/>
    </location>
</feature>
<dbReference type="Proteomes" id="UP000612055">
    <property type="component" value="Unassembled WGS sequence"/>
</dbReference>
<dbReference type="Pfam" id="PF24681">
    <property type="entry name" value="Kelch_KLHDC2_KLHL20_DRC7"/>
    <property type="match status" value="1"/>
</dbReference>
<evidence type="ECO:0000256" key="2">
    <source>
        <dbReference type="ARBA" id="ARBA00022737"/>
    </source>
</evidence>
<sequence length="1771" mass="191659">MASARQRLEELDSQLRALESRFIGAGVSQGQAAPVLPPLPDIPSTRGPATSDAGAWQDVPPAVPAAPPSFMGVSAGGLPPRPPAPQPPHPPAAAAHASSRTDAPAAPPRPPLATAAQPAARAAAQGPTKFVEVPLRLYREGLPHRDLGPPKSVWEADKNAAVVALADRVQQLESELETQTAIAQQAQHGPEPGPGPGPAGLMPPPSVDLLPVPRNVLGGTAHKHVASYDGIHAGGPEAGPVKYYPPPPPEVGLSPEQVLARVPAAQGPKGQARAFAASVTNAAATVPSVMARRRRNAENAQPPDGGDDGNGDDDDHTPGGAGPGPGGVSSVGVSAPVGHASVKASAAASVHMAALREAAPLQPAGPYPMVAAALAQGTPGTGGSTWEQSKMRALMSLEQQRDILRAQLEAYKDIEDRHRRQMVQLNEQHRKQLLEAAGLAGDKLKRLMGSAGHVFARRLLVLRLSRALQAWRRIALRNRRLLWATSVWRRKELEVVFVEWQSLAFAHRQARQARRRATARYQRTLLLAWAGAAGARRTKRQLEQRGAQARLRRLWAAWRQRVPQLLSKRLRLRAAEEVRKGRLLRCGWRGLAGEVERSREAEAALRSRIDRAWIRAAFKTWLANTRLGRKLDAMHRRAVLRCVLRAWLARATRVSVLRRKAGALAAVWRRRRRGLLLAAWAAAARRQAKLAAAERALSQALRLDLLAFALHCLRIAPRERRWARRRGAVWLRAWRAVAARAARNRRLVAARRAAKNFASLAAMFDAWRVLAKARSVQLHLREIHRLQELEPMYEHQMELVRQDRSAVQNHLRALMAECNLLRAEVVRGLVMGAEGGLLGRPLRWRSLPPDPGQWQPQPRSRHSALCLRALQLPPAPPPSVAGAPPLSPLPLHTTMRSSMASLASGAGEALGGTYGGYHLGTIDPLTGTATRTRHVHHGGEVAPVVPGVAGVLVVFGGVGDELWFRDLHVLEVVYTEGGSTSFHWHGVEIDLLEEDAPSDPAGLAEASGRPPGPTPADPPSPGAPGGLDPDPDSNPSLEPSYTRRGRTQTRGRSTSAGPPPPKRHLSPDALANKLPLPTRRDHAACVTSPNQFVIVGGYDGNTELMDVQAITVRAGEDSVGWLASVRRVRSRNREPPGRCHHTATCHPEGRSLYVFGGYASGHGILGELWAFHLDHHEWWEPETTGDQPPRRRNHVAALVRGRLYVHGGFDGTHCLGDTWVLDPQTWHWSRLQHRGGTPPSPRRGHAAEVVADRYLVVQGGYDGAGCLSDGAVLDTETGDWWDLAAAGGPEDMPTARAHHSLTLVGHVLVAVGGAGPLGPLLDLHLLESPPLVAGLAQAYRLMQTAAQLSAVQAGMADLDAALAVTRNRAELAEQQLHLLRDRSGELIDKWNLALTDIERLKQRVATEAVRVVAAEAATAQAQLALATAERRLRRTREGGKEIADAARDMHDTVYDLREEVARLRSQLLTAAQRHSREASLLASTQAERQLLQQQLAGVQQEAALLRGMMATAEAEFRAALDRTRGAAEAEAAAAAEHAKDLARAAAGVAGGSWGASDMDLVALQQLAAATARAETADIRLHALEREHGALQAEVGTLKRSLAQQRVAREAADERASAAMAHMHSSELKYQAQIEDLQRQLAEAHRERWRHDLSLGPSSRKRAAAEPALPEEPVKRHDVATETVDMDSKDPREEAERLLREARPPEEGLVEEPNRIRAVAAGAGAVLDPLDPNPQFTIQHVEELLLEDPALGVLPEVARLLQLQRRLMGRGV</sequence>
<dbReference type="PANTHER" id="PTHR46093:SF18">
    <property type="entry name" value="FIBRONECTIN TYPE-III DOMAIN-CONTAINING PROTEIN"/>
    <property type="match status" value="1"/>
</dbReference>
<dbReference type="InterPro" id="IPR015915">
    <property type="entry name" value="Kelch-typ_b-propeller"/>
</dbReference>
<feature type="region of interest" description="Disordered" evidence="4">
    <location>
        <begin position="1647"/>
        <end position="1675"/>
    </location>
</feature>
<feature type="compositionally biased region" description="Gly residues" evidence="4">
    <location>
        <begin position="319"/>
        <end position="329"/>
    </location>
</feature>
<feature type="compositionally biased region" description="Pro residues" evidence="4">
    <location>
        <begin position="191"/>
        <end position="203"/>
    </location>
</feature>
<gene>
    <name evidence="5" type="ORF">HYH03_014426</name>
</gene>
<keyword evidence="3" id="KW-0175">Coiled coil</keyword>
<keyword evidence="2" id="KW-0677">Repeat</keyword>
<feature type="compositionally biased region" description="Low complexity" evidence="4">
    <location>
        <begin position="92"/>
        <end position="104"/>
    </location>
</feature>